<reference evidence="3 4" key="1">
    <citation type="submission" date="2018-02" db="EMBL/GenBank/DDBJ databases">
        <title>8 Nocardia nova and 1 Nocardia cyriacigeorgica strain used for evolution to TMP-SMX.</title>
        <authorList>
            <person name="Mehta H."/>
            <person name="Weng J."/>
            <person name="Shamoo Y."/>
        </authorList>
    </citation>
    <scope>NUCLEOTIDE SEQUENCE [LARGE SCALE GENOMIC DNA]</scope>
    <source>
        <strain evidence="3 4">BAA2227</strain>
    </source>
</reference>
<dbReference type="EMBL" id="PSZD01000006">
    <property type="protein sequence ID" value="PPJ29314.1"/>
    <property type="molecule type" value="Genomic_DNA"/>
</dbReference>
<dbReference type="InterPro" id="IPR001387">
    <property type="entry name" value="Cro/C1-type_HTH"/>
</dbReference>
<dbReference type="Gene3D" id="1.10.260.40">
    <property type="entry name" value="lambda repressor-like DNA-binding domains"/>
    <property type="match status" value="1"/>
</dbReference>
<keyword evidence="1" id="KW-0238">DNA-binding</keyword>
<name>A0A2S6A8I7_9NOCA</name>
<evidence type="ECO:0000256" key="1">
    <source>
        <dbReference type="ARBA" id="ARBA00023125"/>
    </source>
</evidence>
<dbReference type="PANTHER" id="PTHR46558">
    <property type="entry name" value="TRACRIPTIONAL REGULATORY PROTEIN-RELATED-RELATED"/>
    <property type="match status" value="1"/>
</dbReference>
<evidence type="ECO:0000259" key="2">
    <source>
        <dbReference type="PROSITE" id="PS50943"/>
    </source>
</evidence>
<sequence length="93" mass="10458">MSNILNIGFVVGDQQEHPVRKRRRECRMTQAQLATTVGVSRQTVISIEQGDYAPSVYLALRIARALGTTVEDIFWTEDLEGTWPKPLHSKTSS</sequence>
<dbReference type="SUPFAM" id="SSF47413">
    <property type="entry name" value="lambda repressor-like DNA-binding domains"/>
    <property type="match status" value="1"/>
</dbReference>
<feature type="domain" description="HTH cro/C1-type" evidence="2">
    <location>
        <begin position="19"/>
        <end position="73"/>
    </location>
</feature>
<dbReference type="RefSeq" id="WP_063016007.1">
    <property type="nucleotide sequence ID" value="NZ_JADLQW010000008.1"/>
</dbReference>
<gene>
    <name evidence="3" type="ORF">C5F51_12875</name>
</gene>
<dbReference type="CDD" id="cd00093">
    <property type="entry name" value="HTH_XRE"/>
    <property type="match status" value="1"/>
</dbReference>
<proteinExistence type="predicted"/>
<dbReference type="InterPro" id="IPR010982">
    <property type="entry name" value="Lambda_DNA-bd_dom_sf"/>
</dbReference>
<dbReference type="PROSITE" id="PS50943">
    <property type="entry name" value="HTH_CROC1"/>
    <property type="match status" value="1"/>
</dbReference>
<keyword evidence="4" id="KW-1185">Reference proteome</keyword>
<protein>
    <submittedName>
        <fullName evidence="3">Transcriptional regulator</fullName>
    </submittedName>
</protein>
<accession>A0A2S6A8I7</accession>
<dbReference type="GO" id="GO:0003677">
    <property type="term" value="F:DNA binding"/>
    <property type="evidence" value="ECO:0007669"/>
    <property type="project" value="UniProtKB-KW"/>
</dbReference>
<evidence type="ECO:0000313" key="4">
    <source>
        <dbReference type="Proteomes" id="UP000238356"/>
    </source>
</evidence>
<comment type="caution">
    <text evidence="3">The sequence shown here is derived from an EMBL/GenBank/DDBJ whole genome shotgun (WGS) entry which is preliminary data.</text>
</comment>
<dbReference type="SMART" id="SM00530">
    <property type="entry name" value="HTH_XRE"/>
    <property type="match status" value="1"/>
</dbReference>
<dbReference type="PANTHER" id="PTHR46558:SF4">
    <property type="entry name" value="DNA-BIDING PHAGE PROTEIN"/>
    <property type="match status" value="1"/>
</dbReference>
<dbReference type="Proteomes" id="UP000238356">
    <property type="component" value="Unassembled WGS sequence"/>
</dbReference>
<dbReference type="GeneID" id="66721753"/>
<dbReference type="Pfam" id="PF01381">
    <property type="entry name" value="HTH_3"/>
    <property type="match status" value="1"/>
</dbReference>
<organism evidence="3 4">
    <name type="scientific">Nocardia nova</name>
    <dbReference type="NCBI Taxonomy" id="37330"/>
    <lineage>
        <taxon>Bacteria</taxon>
        <taxon>Bacillati</taxon>
        <taxon>Actinomycetota</taxon>
        <taxon>Actinomycetes</taxon>
        <taxon>Mycobacteriales</taxon>
        <taxon>Nocardiaceae</taxon>
        <taxon>Nocardia</taxon>
    </lineage>
</organism>
<evidence type="ECO:0000313" key="3">
    <source>
        <dbReference type="EMBL" id="PPJ29314.1"/>
    </source>
</evidence>
<dbReference type="AlphaFoldDB" id="A0A2S6A8I7"/>